<dbReference type="EMBL" id="JAVDXX010000001">
    <property type="protein sequence ID" value="MDR7293871.1"/>
    <property type="molecule type" value="Genomic_DNA"/>
</dbReference>
<evidence type="ECO:0000313" key="16">
    <source>
        <dbReference type="Proteomes" id="UP001180715"/>
    </source>
</evidence>
<evidence type="ECO:0000256" key="12">
    <source>
        <dbReference type="SAM" id="Phobius"/>
    </source>
</evidence>
<dbReference type="InterPro" id="IPR050736">
    <property type="entry name" value="Sensor_HK_Regulatory"/>
</dbReference>
<proteinExistence type="predicted"/>
<reference evidence="15" key="1">
    <citation type="submission" date="2023-07" db="EMBL/GenBank/DDBJ databases">
        <title>Sequencing the genomes of 1000 actinobacteria strains.</title>
        <authorList>
            <person name="Klenk H.-P."/>
        </authorList>
    </citation>
    <scope>NUCLEOTIDE SEQUENCE</scope>
    <source>
        <strain evidence="15">DSM 13068</strain>
    </source>
</reference>
<evidence type="ECO:0000256" key="7">
    <source>
        <dbReference type="ARBA" id="ARBA00022777"/>
    </source>
</evidence>
<accession>A0ABU1Z268</accession>
<dbReference type="InterPro" id="IPR004358">
    <property type="entry name" value="Sig_transdc_His_kin-like_C"/>
</dbReference>
<comment type="catalytic activity">
    <reaction evidence="1">
        <text>ATP + protein L-histidine = ADP + protein N-phospho-L-histidine.</text>
        <dbReference type="EC" id="2.7.13.3"/>
    </reaction>
</comment>
<dbReference type="SUPFAM" id="SSF158472">
    <property type="entry name" value="HAMP domain-like"/>
    <property type="match status" value="1"/>
</dbReference>
<dbReference type="CDD" id="cd06225">
    <property type="entry name" value="HAMP"/>
    <property type="match status" value="1"/>
</dbReference>
<protein>
    <recommendedName>
        <fullName evidence="10">Sensor histidine kinase MtrB</fullName>
        <ecNumber evidence="3">2.7.13.3</ecNumber>
    </recommendedName>
</protein>
<dbReference type="Proteomes" id="UP001180715">
    <property type="component" value="Unassembled WGS sequence"/>
</dbReference>
<dbReference type="PRINTS" id="PR00344">
    <property type="entry name" value="BCTRLSENSOR"/>
</dbReference>
<dbReference type="Gene3D" id="1.10.287.130">
    <property type="match status" value="1"/>
</dbReference>
<dbReference type="CDD" id="cd00082">
    <property type="entry name" value="HisKA"/>
    <property type="match status" value="1"/>
</dbReference>
<organism evidence="15 16">
    <name type="scientific">Pseudoglutamicibacter albus</name>
    <dbReference type="NCBI Taxonomy" id="98671"/>
    <lineage>
        <taxon>Bacteria</taxon>
        <taxon>Bacillati</taxon>
        <taxon>Actinomycetota</taxon>
        <taxon>Actinomycetes</taxon>
        <taxon>Micrococcales</taxon>
        <taxon>Micrococcaceae</taxon>
        <taxon>Pseudoglutamicibacter</taxon>
    </lineage>
</organism>
<feature type="compositionally biased region" description="Basic and acidic residues" evidence="11">
    <location>
        <begin position="555"/>
        <end position="565"/>
    </location>
</feature>
<comment type="subcellular location">
    <subcellularLocation>
        <location evidence="2">Cell membrane</location>
    </subcellularLocation>
</comment>
<evidence type="ECO:0000259" key="13">
    <source>
        <dbReference type="PROSITE" id="PS50109"/>
    </source>
</evidence>
<dbReference type="InterPro" id="IPR003660">
    <property type="entry name" value="HAMP_dom"/>
</dbReference>
<keyword evidence="12" id="KW-0472">Membrane</keyword>
<sequence>MPDPSAHSKWDPRRWFGLGLRLWRRSVQFRTVGITVVLVGLAEILVGGFLSAQISKGLFEERLEQVSAEATRGLAQADSAFSSASTTNANAASTLVMDTLRGMQGDGVAVRRDVVFRLLPGASAYWVPGQDTSSVASAAITDDLQNQVSSGSDIYWQSVELTGEKGEIKPGVAFGKRVTVPPGRDYALFLVYDFSQVADTLVLVQRVLLGGGAVLLLIITGISWYVARRSLQPVAEAAQTAEKVAAGRLDERMEVQGQDELARLSTSFNRMADSLAEQIVQLEALSQMQQRFVSDVSHELRTPLTTVRMAAEVLYLSRDEFSTVNARSTELLYDQVERFQGLLNDLLEISRFDAGAAQLAETKTDVEAVVSRAMATAQPWADKAGSPVKVTIVGADKNKRGVYASMDPRRIERIIRNLILNAVEHGEGNPIEVLIAENSDAVAVAVRDHGIGLSEEDAVRVFERFWRKDPARARTTGGSGLGLSIARADARLHGGALEAWGKPGVGSTFRLTLPKTLGEKITVSPLPLGPYGKRIGAIEAAVNTNTNPIQLPAAEEKAAEAKATEQKTTAQNTATQNTPTQNTAAQHTAASTKPASPEGSDAP</sequence>
<evidence type="ECO:0000256" key="8">
    <source>
        <dbReference type="ARBA" id="ARBA00022989"/>
    </source>
</evidence>
<evidence type="ECO:0000256" key="10">
    <source>
        <dbReference type="ARBA" id="ARBA00035305"/>
    </source>
</evidence>
<evidence type="ECO:0000313" key="15">
    <source>
        <dbReference type="EMBL" id="MDR7293871.1"/>
    </source>
</evidence>
<evidence type="ECO:0000256" key="1">
    <source>
        <dbReference type="ARBA" id="ARBA00000085"/>
    </source>
</evidence>
<dbReference type="EC" id="2.7.13.3" evidence="3"/>
<keyword evidence="9" id="KW-0902">Two-component regulatory system</keyword>
<evidence type="ECO:0000256" key="3">
    <source>
        <dbReference type="ARBA" id="ARBA00012438"/>
    </source>
</evidence>
<dbReference type="PANTHER" id="PTHR43711:SF32">
    <property type="entry name" value="SENSOR-TYPE HISTIDINE KINASE PRRB"/>
    <property type="match status" value="1"/>
</dbReference>
<feature type="region of interest" description="Disordered" evidence="11">
    <location>
        <begin position="555"/>
        <end position="603"/>
    </location>
</feature>
<dbReference type="RefSeq" id="WP_310247121.1">
    <property type="nucleotide sequence ID" value="NZ_JAVDXX010000001.1"/>
</dbReference>
<dbReference type="Pfam" id="PF02518">
    <property type="entry name" value="HATPase_c"/>
    <property type="match status" value="1"/>
</dbReference>
<evidence type="ECO:0000256" key="4">
    <source>
        <dbReference type="ARBA" id="ARBA00022553"/>
    </source>
</evidence>
<comment type="caution">
    <text evidence="15">The sequence shown here is derived from an EMBL/GenBank/DDBJ whole genome shotgun (WGS) entry which is preliminary data.</text>
</comment>
<dbReference type="SUPFAM" id="SSF55874">
    <property type="entry name" value="ATPase domain of HSP90 chaperone/DNA topoisomerase II/histidine kinase"/>
    <property type="match status" value="1"/>
</dbReference>
<evidence type="ECO:0000256" key="2">
    <source>
        <dbReference type="ARBA" id="ARBA00004236"/>
    </source>
</evidence>
<feature type="transmembrane region" description="Helical" evidence="12">
    <location>
        <begin position="207"/>
        <end position="227"/>
    </location>
</feature>
<gene>
    <name evidence="15" type="ORF">J2S67_001139</name>
</gene>
<feature type="transmembrane region" description="Helical" evidence="12">
    <location>
        <begin position="32"/>
        <end position="52"/>
    </location>
</feature>
<dbReference type="Pfam" id="PF00672">
    <property type="entry name" value="HAMP"/>
    <property type="match status" value="1"/>
</dbReference>
<name>A0ABU1Z268_9MICC</name>
<dbReference type="PROSITE" id="PS50885">
    <property type="entry name" value="HAMP"/>
    <property type="match status" value="1"/>
</dbReference>
<dbReference type="SMART" id="SM00388">
    <property type="entry name" value="HisKA"/>
    <property type="match status" value="1"/>
</dbReference>
<dbReference type="InterPro" id="IPR036097">
    <property type="entry name" value="HisK_dim/P_sf"/>
</dbReference>
<keyword evidence="5 15" id="KW-0808">Transferase</keyword>
<evidence type="ECO:0000256" key="9">
    <source>
        <dbReference type="ARBA" id="ARBA00023012"/>
    </source>
</evidence>
<feature type="compositionally biased region" description="Low complexity" evidence="11">
    <location>
        <begin position="566"/>
        <end position="590"/>
    </location>
</feature>
<dbReference type="InterPro" id="IPR047669">
    <property type="entry name" value="MtrAB_MtrB"/>
</dbReference>
<dbReference type="InterPro" id="IPR005467">
    <property type="entry name" value="His_kinase_dom"/>
</dbReference>
<keyword evidence="16" id="KW-1185">Reference proteome</keyword>
<keyword evidence="7 15" id="KW-0418">Kinase</keyword>
<dbReference type="InterPro" id="IPR036890">
    <property type="entry name" value="HATPase_C_sf"/>
</dbReference>
<dbReference type="CDD" id="cd00075">
    <property type="entry name" value="HATPase"/>
    <property type="match status" value="1"/>
</dbReference>
<dbReference type="NCBIfam" id="NF040691">
    <property type="entry name" value="MtrAB_MtrB"/>
    <property type="match status" value="1"/>
</dbReference>
<keyword evidence="8 12" id="KW-1133">Transmembrane helix</keyword>
<dbReference type="SMART" id="SM00387">
    <property type="entry name" value="HATPase_c"/>
    <property type="match status" value="1"/>
</dbReference>
<keyword evidence="6 12" id="KW-0812">Transmembrane</keyword>
<dbReference type="Gene3D" id="3.30.565.10">
    <property type="entry name" value="Histidine kinase-like ATPase, C-terminal domain"/>
    <property type="match status" value="1"/>
</dbReference>
<dbReference type="SUPFAM" id="SSF47384">
    <property type="entry name" value="Homodimeric domain of signal transducing histidine kinase"/>
    <property type="match status" value="1"/>
</dbReference>
<evidence type="ECO:0000259" key="14">
    <source>
        <dbReference type="PROSITE" id="PS50885"/>
    </source>
</evidence>
<evidence type="ECO:0000256" key="11">
    <source>
        <dbReference type="SAM" id="MobiDB-lite"/>
    </source>
</evidence>
<feature type="domain" description="HAMP" evidence="14">
    <location>
        <begin position="228"/>
        <end position="280"/>
    </location>
</feature>
<dbReference type="Pfam" id="PF00512">
    <property type="entry name" value="HisKA"/>
    <property type="match status" value="1"/>
</dbReference>
<dbReference type="PROSITE" id="PS50109">
    <property type="entry name" value="HIS_KIN"/>
    <property type="match status" value="1"/>
</dbReference>
<evidence type="ECO:0000256" key="5">
    <source>
        <dbReference type="ARBA" id="ARBA00022679"/>
    </source>
</evidence>
<dbReference type="InterPro" id="IPR003661">
    <property type="entry name" value="HisK_dim/P_dom"/>
</dbReference>
<dbReference type="SMART" id="SM00304">
    <property type="entry name" value="HAMP"/>
    <property type="match status" value="1"/>
</dbReference>
<dbReference type="GO" id="GO:0004673">
    <property type="term" value="F:protein histidine kinase activity"/>
    <property type="evidence" value="ECO:0007669"/>
    <property type="project" value="UniProtKB-EC"/>
</dbReference>
<keyword evidence="4" id="KW-0597">Phosphoprotein</keyword>
<feature type="domain" description="Histidine kinase" evidence="13">
    <location>
        <begin position="295"/>
        <end position="517"/>
    </location>
</feature>
<dbReference type="InterPro" id="IPR003594">
    <property type="entry name" value="HATPase_dom"/>
</dbReference>
<dbReference type="Gene3D" id="6.10.340.10">
    <property type="match status" value="1"/>
</dbReference>
<dbReference type="PANTHER" id="PTHR43711">
    <property type="entry name" value="TWO-COMPONENT HISTIDINE KINASE"/>
    <property type="match status" value="1"/>
</dbReference>
<evidence type="ECO:0000256" key="6">
    <source>
        <dbReference type="ARBA" id="ARBA00022692"/>
    </source>
</evidence>